<evidence type="ECO:0000256" key="1">
    <source>
        <dbReference type="SAM" id="MobiDB-lite"/>
    </source>
</evidence>
<proteinExistence type="predicted"/>
<sequence length="1085" mass="119867">MSFWTCLLFSGMGTKVQLKSYLPGYYSMRDLNEDSNSCSWPHYYGDRTLTNGQYCTNFFSRAIVDVYPGYDKDSLKRIMLEHEAIFKNQVSELHRLYRIQRELMDEIKKKDLQKNRFPVETSLSPSLLASQITTEDAHKWHIPGFPAANSLCGRPSVSGVEDSHSPLSSVKGSSSQAGTFRSQNGGSSKDVKVLECRPTKVRRKMFDLQLPAEEYIDTEEAEQFRDDTASGTSSYLPNGNGKIGPASDGKLFHVGKPDCLEDASRSDSCSRGKTSLADLNEPAQFEETDGSAYSHFLGHGPYQGGRELSAKLKETSVNVLRSSDDRSVSNIHIEENGITRGFFSNVLEAENSKSNSKLISHGFLPQKLPVPSQQVHVLYGKTLDPPTFSVTDQSKEDISRERMIQGLEVPEKTREISSNGHPESIVMSNVPSLNPFASSDVVKPWSHSASSWDKPSSSLSEKPMTVPTLPFLNSSGPSSKSSVISSRSNGIFGEKWQVSSNSRPNPSFGSELPNRNGFYYGSSSGSREHAIRFPSMSYEYPNCTNDSKGVPGHFTSQGSTKPYNCSNSVDMKSASGVNLNMVLSNSSSNGPILQQGPQMDGQRNHEDHLRGLPWLRAMPVCKNEATSAGRDLNVGELNFSQSSLKKPTNKNGTGNDFNQNFTQYVKPVSSSNDVDASRSERGECLHNRKILVVPIFEKHYVTKNELSSTTPYASVPQPSEAEAENKGRKILLDINLPCDVTLPDMNQDIVAENSAIEKEANPKLPSSPHQFDLNSCVDEDETSFVPSVPSSGMKTTQGIDLEVPLIPEPEDVIHGEEILEKAFEPPLQSVQSKDDCMQDELITIAAEAIVAISSFRQDSSSDDVDCSSSESPTTDPLNWFVETISSFGEDLESKFEALSRGKDGGRNESSSEEIDYFESMILNLAETQEEDYMPKPMFPENFKVEETGTTSLLTSRTRKGPGRRGRQRRDFQRDILPGLASLSRHEVTEDLQTFGGIMRATGHSWHSGMTRRNSTRTGCGRGRRRSVTNSPPAAVAATTCMPLMQQLNNIEVGLEDRSLTGWGKTTRRPRRQRCTTVNRPSLALT</sequence>
<dbReference type="Proteomes" id="UP000593572">
    <property type="component" value="Unassembled WGS sequence"/>
</dbReference>
<feature type="region of interest" description="Disordered" evidence="1">
    <location>
        <begin position="156"/>
        <end position="189"/>
    </location>
</feature>
<feature type="region of interest" description="Disordered" evidence="1">
    <location>
        <begin position="1002"/>
        <end position="1031"/>
    </location>
</feature>
<dbReference type="PANTHER" id="PTHR33167">
    <property type="entry name" value="TRANSCRIPTION FACTOR, PUTATIVE (DUF863)-RELATED"/>
    <property type="match status" value="1"/>
</dbReference>
<name>A0A7J8MFK5_9ROSI</name>
<protein>
    <submittedName>
        <fullName evidence="2">Uncharacterized protein</fullName>
    </submittedName>
</protein>
<dbReference type="EMBL" id="JABEZX010000008">
    <property type="protein sequence ID" value="MBA0563360.1"/>
    <property type="molecule type" value="Genomic_DNA"/>
</dbReference>
<dbReference type="AlphaFoldDB" id="A0A7J8MFK5"/>
<gene>
    <name evidence="2" type="ORF">Golob_008341</name>
</gene>
<feature type="compositionally biased region" description="Polar residues" evidence="1">
    <location>
        <begin position="165"/>
        <end position="187"/>
    </location>
</feature>
<evidence type="ECO:0000313" key="3">
    <source>
        <dbReference type="Proteomes" id="UP000593572"/>
    </source>
</evidence>
<dbReference type="InterPro" id="IPR008581">
    <property type="entry name" value="DUF863_pln"/>
</dbReference>
<comment type="caution">
    <text evidence="2">The sequence shown here is derived from an EMBL/GenBank/DDBJ whole genome shotgun (WGS) entry which is preliminary data.</text>
</comment>
<organism evidence="2 3">
    <name type="scientific">Gossypium lobatum</name>
    <dbReference type="NCBI Taxonomy" id="34289"/>
    <lineage>
        <taxon>Eukaryota</taxon>
        <taxon>Viridiplantae</taxon>
        <taxon>Streptophyta</taxon>
        <taxon>Embryophyta</taxon>
        <taxon>Tracheophyta</taxon>
        <taxon>Spermatophyta</taxon>
        <taxon>Magnoliopsida</taxon>
        <taxon>eudicotyledons</taxon>
        <taxon>Gunneridae</taxon>
        <taxon>Pentapetalae</taxon>
        <taxon>rosids</taxon>
        <taxon>malvids</taxon>
        <taxon>Malvales</taxon>
        <taxon>Malvaceae</taxon>
        <taxon>Malvoideae</taxon>
        <taxon>Gossypium</taxon>
    </lineage>
</organism>
<dbReference type="PANTHER" id="PTHR33167:SF4">
    <property type="entry name" value="TRANSCRIPTION FACTOR, PUTATIVE (DUF863)-RELATED"/>
    <property type="match status" value="1"/>
</dbReference>
<accession>A0A7J8MFK5</accession>
<dbReference type="Pfam" id="PF05904">
    <property type="entry name" value="DUF863"/>
    <property type="match status" value="1"/>
</dbReference>
<keyword evidence="3" id="KW-1185">Reference proteome</keyword>
<reference evidence="2 3" key="1">
    <citation type="journal article" date="2019" name="Genome Biol. Evol.">
        <title>Insights into the evolution of the New World diploid cottons (Gossypium, subgenus Houzingenia) based on genome sequencing.</title>
        <authorList>
            <person name="Grover C.E."/>
            <person name="Arick M.A. 2nd"/>
            <person name="Thrash A."/>
            <person name="Conover J.L."/>
            <person name="Sanders W.S."/>
            <person name="Peterson D.G."/>
            <person name="Frelichowski J.E."/>
            <person name="Scheffler J.A."/>
            <person name="Scheffler B.E."/>
            <person name="Wendel J.F."/>
        </authorList>
    </citation>
    <scope>NUCLEOTIDE SEQUENCE [LARGE SCALE GENOMIC DNA]</scope>
    <source>
        <strain evidence="2">157</strain>
        <tissue evidence="2">Leaf</tissue>
    </source>
</reference>
<evidence type="ECO:0000313" key="2">
    <source>
        <dbReference type="EMBL" id="MBA0563360.1"/>
    </source>
</evidence>
<feature type="region of interest" description="Disordered" evidence="1">
    <location>
        <begin position="1061"/>
        <end position="1085"/>
    </location>
</feature>